<feature type="transmembrane region" description="Helical" evidence="2">
    <location>
        <begin position="155"/>
        <end position="180"/>
    </location>
</feature>
<dbReference type="EMBL" id="JAWDJX010000017">
    <property type="protein sequence ID" value="KAK3053205.1"/>
    <property type="molecule type" value="Genomic_DNA"/>
</dbReference>
<dbReference type="AlphaFoldDB" id="A0AAJ0DG16"/>
<dbReference type="Proteomes" id="UP001271007">
    <property type="component" value="Unassembled WGS sequence"/>
</dbReference>
<keyword evidence="2" id="KW-0812">Transmembrane</keyword>
<protein>
    <submittedName>
        <fullName evidence="3">Uncharacterized protein</fullName>
    </submittedName>
</protein>
<organism evidence="3 4">
    <name type="scientific">Extremus antarcticus</name>
    <dbReference type="NCBI Taxonomy" id="702011"/>
    <lineage>
        <taxon>Eukaryota</taxon>
        <taxon>Fungi</taxon>
        <taxon>Dikarya</taxon>
        <taxon>Ascomycota</taxon>
        <taxon>Pezizomycotina</taxon>
        <taxon>Dothideomycetes</taxon>
        <taxon>Dothideomycetidae</taxon>
        <taxon>Mycosphaerellales</taxon>
        <taxon>Extremaceae</taxon>
        <taxon>Extremus</taxon>
    </lineage>
</organism>
<sequence length="201" mass="22061">MALSTTFGASIVPPTKRDDLTLPPSLESPAITPAVSREDLSDDPSNQRRVPPHSPFYQHPPASFERVHSRANSTANGPVNEKDVETGLSTPLTRHPFGSKVSIDCSKECKMWPSKQTLVESRKAEKKKRRQNQTCGNLVGPVVDRWGRLTKKQRLWVKIALALFVLGVVVAIAVGITVAVNGTVYVNDNRSETIPEPDSNK</sequence>
<evidence type="ECO:0000256" key="1">
    <source>
        <dbReference type="SAM" id="MobiDB-lite"/>
    </source>
</evidence>
<accession>A0AAJ0DG16</accession>
<evidence type="ECO:0000256" key="2">
    <source>
        <dbReference type="SAM" id="Phobius"/>
    </source>
</evidence>
<keyword evidence="4" id="KW-1185">Reference proteome</keyword>
<evidence type="ECO:0000313" key="4">
    <source>
        <dbReference type="Proteomes" id="UP001271007"/>
    </source>
</evidence>
<name>A0AAJ0DG16_9PEZI</name>
<proteinExistence type="predicted"/>
<keyword evidence="2" id="KW-1133">Transmembrane helix</keyword>
<evidence type="ECO:0000313" key="3">
    <source>
        <dbReference type="EMBL" id="KAK3053205.1"/>
    </source>
</evidence>
<gene>
    <name evidence="3" type="ORF">LTR09_005831</name>
</gene>
<comment type="caution">
    <text evidence="3">The sequence shown here is derived from an EMBL/GenBank/DDBJ whole genome shotgun (WGS) entry which is preliminary data.</text>
</comment>
<keyword evidence="2" id="KW-0472">Membrane</keyword>
<reference evidence="3" key="1">
    <citation type="submission" date="2023-04" db="EMBL/GenBank/DDBJ databases">
        <title>Black Yeasts Isolated from many extreme environments.</title>
        <authorList>
            <person name="Coleine C."/>
            <person name="Stajich J.E."/>
            <person name="Selbmann L."/>
        </authorList>
    </citation>
    <scope>NUCLEOTIDE SEQUENCE</scope>
    <source>
        <strain evidence="3">CCFEE 5312</strain>
    </source>
</reference>
<feature type="region of interest" description="Disordered" evidence="1">
    <location>
        <begin position="1"/>
        <end position="91"/>
    </location>
</feature>